<dbReference type="EMBL" id="JX501336">
    <property type="protein sequence ID" value="AGN91827.1"/>
    <property type="molecule type" value="Genomic_DNA"/>
</dbReference>
<gene>
    <name evidence="8" type="primary">wzx</name>
    <name evidence="11" type="ORF">BK383_01500</name>
</gene>
<reference evidence="10" key="1">
    <citation type="journal article" date="2014" name="DNA Res.">
        <title>A complete view of the genetic diversity of the Escherichia coli O-antigen biosynthesis gene cluster.</title>
        <authorList>
            <person name="Iguchi A."/>
            <person name="Iyoda S."/>
            <person name="Kikuchi T."/>
            <person name="Ogura Y."/>
            <person name="Katsura K."/>
            <person name="Ohnishi M."/>
            <person name="Hayashi T."/>
            <person name="Thomson N.R."/>
        </authorList>
    </citation>
    <scope>NUCLEOTIDE SEQUENCE</scope>
    <source>
        <strain evidence="10">S239</strain>
    </source>
</reference>
<dbReference type="RefSeq" id="WP_063122961.1">
    <property type="nucleotide sequence ID" value="NZ_CAXSOU010000004.1"/>
</dbReference>
<evidence type="ECO:0000313" key="8">
    <source>
        <dbReference type="EMBL" id="AGN91827.1"/>
    </source>
</evidence>
<dbReference type="PANTHER" id="PTHR30250:SF11">
    <property type="entry name" value="O-ANTIGEN TRANSPORTER-RELATED"/>
    <property type="match status" value="1"/>
</dbReference>
<evidence type="ECO:0000256" key="1">
    <source>
        <dbReference type="ARBA" id="ARBA00004651"/>
    </source>
</evidence>
<feature type="transmembrane region" description="Helical" evidence="7">
    <location>
        <begin position="176"/>
        <end position="193"/>
    </location>
</feature>
<reference evidence="9" key="2">
    <citation type="journal article" date="2016" name="PLoS ONE">
        <title>Comparison of O-Antigen Gene Clusters of All O-Serogroups of Escherichia coli and Proposal for Adopting a New Nomenclature for O-Typing.</title>
        <authorList>
            <person name="DebRoy C."/>
            <person name="Fratamico P.M."/>
            <person name="Yan X."/>
            <person name="Baranzoni G."/>
            <person name="Liu Y."/>
            <person name="Needleman D.S."/>
            <person name="Tebbs R."/>
            <person name="O'Connell C.D."/>
            <person name="Allred A."/>
            <person name="Swimley M."/>
            <person name="Mwangi M."/>
            <person name="Kapur V."/>
            <person name="Raygoza Garay J.A."/>
            <person name="Roberts E.L."/>
            <person name="Katani R."/>
        </authorList>
    </citation>
    <scope>NUCLEOTIDE SEQUENCE</scope>
    <source>
        <strain evidence="9">S 239</strain>
    </source>
</reference>
<dbReference type="EMBL" id="MOKI01000001">
    <property type="protein sequence ID" value="OJR57265.1"/>
    <property type="molecule type" value="Genomic_DNA"/>
</dbReference>
<accession>A0A0A6ZF35</accession>
<feature type="transmembrane region" description="Helical" evidence="7">
    <location>
        <begin position="9"/>
        <end position="28"/>
    </location>
</feature>
<keyword evidence="2" id="KW-1003">Cell membrane</keyword>
<dbReference type="InterPro" id="IPR002797">
    <property type="entry name" value="Polysacc_synth"/>
</dbReference>
<name>A0A0A6ZF35_ECOLX</name>
<feature type="transmembrane region" description="Helical" evidence="7">
    <location>
        <begin position="83"/>
        <end position="101"/>
    </location>
</feature>
<dbReference type="InterPro" id="IPR050833">
    <property type="entry name" value="Poly_Biosynth_Transport"/>
</dbReference>
<feature type="transmembrane region" description="Helical" evidence="7">
    <location>
        <begin position="113"/>
        <end position="130"/>
    </location>
</feature>
<dbReference type="PANTHER" id="PTHR30250">
    <property type="entry name" value="PST FAMILY PREDICTED COLANIC ACID TRANSPORTER"/>
    <property type="match status" value="1"/>
</dbReference>
<proteinExistence type="predicted"/>
<feature type="transmembrane region" description="Helical" evidence="7">
    <location>
        <begin position="142"/>
        <end position="164"/>
    </location>
</feature>
<dbReference type="AlphaFoldDB" id="A0A0A6ZF35"/>
<feature type="transmembrane region" description="Helical" evidence="7">
    <location>
        <begin position="382"/>
        <end position="404"/>
    </location>
</feature>
<evidence type="ECO:0000313" key="12">
    <source>
        <dbReference type="Proteomes" id="UP000184277"/>
    </source>
</evidence>
<dbReference type="Proteomes" id="UP000184277">
    <property type="component" value="Unassembled WGS sequence"/>
</dbReference>
<evidence type="ECO:0000256" key="5">
    <source>
        <dbReference type="ARBA" id="ARBA00023136"/>
    </source>
</evidence>
<keyword evidence="5 7" id="KW-0472">Membrane</keyword>
<sequence>MSVYKNSSIYLISNIFNALIPFILLPILTRNLTPYEYGQIAMFQTLVSGLASLTGLNTVGAANRRYYDITSKSGLAVYNTNCFYILILSCAALLLLSLLLSDLLSSLLTIPNNWVYLSVVISGATFIIQFRLGQWQIREKAFWFGILQISQSVIVSVLTIIFLICMHQGASSRVNSLFMVSIVYALVSLYSLYKSKLIMLTKINLLDVRDALYFGVPLIPHILGIFCLSALDRVLINGVLGASEAGIYMLAAQLSLGMMVFFDALNKALVPWLFNALSLNDVNKINSLIRFTYLFFIIVAILGGLSFWIGPLVVELVAGNEYLNAKNIIGWLCLGQAFNGMYLMVTNYLFYAKCTGRLSIVTIFSGGVNIVLLLVLMKFLGITGVAISFSISMFIRFLATWWLAAKVCGFSWRMSIRRIIFG</sequence>
<reference evidence="8" key="4">
    <citation type="submission" date="2017-01" db="EMBL/GenBank/DDBJ databases">
        <title>E. coli O antigen sequences.</title>
        <authorList>
            <person name="Liu Y."/>
            <person name="Fratamico P."/>
            <person name="Yan X."/>
            <person name="Ream A."/>
            <person name="DebRoy C."/>
            <person name="Wang W."/>
            <person name="Losada L."/>
            <person name="Sanka R."/>
            <person name="Brinkac L."/>
            <person name="Radune D."/>
            <person name="Meng J."/>
            <person name="Toro M."/>
            <person name="Li R."/>
        </authorList>
    </citation>
    <scope>NUCLEOTIDE SEQUENCE</scope>
    <source>
        <strain evidence="8">O131</strain>
    </source>
</reference>
<feature type="transmembrane region" description="Helical" evidence="7">
    <location>
        <begin position="358"/>
        <end position="376"/>
    </location>
</feature>
<comment type="subcellular location">
    <subcellularLocation>
        <location evidence="1">Cell membrane</location>
        <topology evidence="1">Multi-pass membrane protein</topology>
    </subcellularLocation>
</comment>
<evidence type="ECO:0000256" key="6">
    <source>
        <dbReference type="ARBA" id="ARBA00049738"/>
    </source>
</evidence>
<evidence type="ECO:0000256" key="7">
    <source>
        <dbReference type="SAM" id="Phobius"/>
    </source>
</evidence>
<keyword evidence="4 7" id="KW-1133">Transmembrane helix</keyword>
<evidence type="ECO:0000313" key="11">
    <source>
        <dbReference type="EMBL" id="OJR57265.1"/>
    </source>
</evidence>
<evidence type="ECO:0000313" key="10">
    <source>
        <dbReference type="EMBL" id="BAQ01639.1"/>
    </source>
</evidence>
<protein>
    <recommendedName>
        <fullName evidence="6">Putative O-antigen transporter</fullName>
    </recommendedName>
</protein>
<reference evidence="11 12" key="3">
    <citation type="submission" date="2016-10" db="EMBL/GenBank/DDBJ databases">
        <title>Comprehensive resistome analysis reveals the prevalence of NDM and MCR-1 in Chinese poultry production.</title>
        <authorList>
            <person name="Wang Y."/>
            <person name="Zhang R."/>
            <person name="Li J."/>
            <person name="Wu Z."/>
            <person name="Wenjuan Y."/>
            <person name="Schwarz S."/>
            <person name="Tyrrell J."/>
            <person name="Zheng Y."/>
            <person name="Wang S."/>
            <person name="Shen Z."/>
            <person name="Liu Z."/>
            <person name="Lei L."/>
            <person name="Li M."/>
            <person name="Zhang Q."/>
            <person name="Wu C."/>
            <person name="Zhang Q."/>
            <person name="Wu Y."/>
            <person name="Walsh T."/>
            <person name="Shen J."/>
        </authorList>
    </citation>
    <scope>NUCLEOTIDE SEQUENCE [LARGE SCALE GENOMIC DNA]</scope>
    <source>
        <strain evidence="11 12">570</strain>
    </source>
</reference>
<feature type="transmembrane region" description="Helical" evidence="7">
    <location>
        <begin position="287"/>
        <end position="309"/>
    </location>
</feature>
<dbReference type="Pfam" id="PF01943">
    <property type="entry name" value="Polysacc_synt"/>
    <property type="match status" value="1"/>
</dbReference>
<dbReference type="EMBL" id="AB812055">
    <property type="protein sequence ID" value="BAQ01639.1"/>
    <property type="molecule type" value="Genomic_DNA"/>
</dbReference>
<keyword evidence="3 7" id="KW-0812">Transmembrane</keyword>
<feature type="transmembrane region" description="Helical" evidence="7">
    <location>
        <begin position="40"/>
        <end position="62"/>
    </location>
</feature>
<organism evidence="8">
    <name type="scientific">Escherichia coli</name>
    <dbReference type="NCBI Taxonomy" id="562"/>
    <lineage>
        <taxon>Bacteria</taxon>
        <taxon>Pseudomonadati</taxon>
        <taxon>Pseudomonadota</taxon>
        <taxon>Gammaproteobacteria</taxon>
        <taxon>Enterobacterales</taxon>
        <taxon>Enterobacteriaceae</taxon>
        <taxon>Escherichia</taxon>
    </lineage>
</organism>
<feature type="transmembrane region" description="Helical" evidence="7">
    <location>
        <begin position="213"/>
        <end position="231"/>
    </location>
</feature>
<evidence type="ECO:0000256" key="4">
    <source>
        <dbReference type="ARBA" id="ARBA00022989"/>
    </source>
</evidence>
<dbReference type="GO" id="GO:0005886">
    <property type="term" value="C:plasma membrane"/>
    <property type="evidence" value="ECO:0007669"/>
    <property type="project" value="UniProtKB-SubCell"/>
</dbReference>
<evidence type="ECO:0000256" key="2">
    <source>
        <dbReference type="ARBA" id="ARBA00022475"/>
    </source>
</evidence>
<dbReference type="EMBL" id="KJ755544">
    <property type="protein sequence ID" value="AIG62400.1"/>
    <property type="molecule type" value="Genomic_DNA"/>
</dbReference>
<feature type="transmembrane region" description="Helical" evidence="7">
    <location>
        <begin position="329"/>
        <end position="351"/>
    </location>
</feature>
<evidence type="ECO:0000256" key="3">
    <source>
        <dbReference type="ARBA" id="ARBA00022692"/>
    </source>
</evidence>
<evidence type="ECO:0000313" key="9">
    <source>
        <dbReference type="EMBL" id="AIG62400.1"/>
    </source>
</evidence>